<evidence type="ECO:0000256" key="1">
    <source>
        <dbReference type="ARBA" id="ARBA00007406"/>
    </source>
</evidence>
<evidence type="ECO:0000313" key="5">
    <source>
        <dbReference type="Proteomes" id="UP000824469"/>
    </source>
</evidence>
<organism evidence="4 5">
    <name type="scientific">Taxus chinensis</name>
    <name type="common">Chinese yew</name>
    <name type="synonym">Taxus wallichiana var. chinensis</name>
    <dbReference type="NCBI Taxonomy" id="29808"/>
    <lineage>
        <taxon>Eukaryota</taxon>
        <taxon>Viridiplantae</taxon>
        <taxon>Streptophyta</taxon>
        <taxon>Embryophyta</taxon>
        <taxon>Tracheophyta</taxon>
        <taxon>Spermatophyta</taxon>
        <taxon>Pinopsida</taxon>
        <taxon>Pinidae</taxon>
        <taxon>Conifers II</taxon>
        <taxon>Cupressales</taxon>
        <taxon>Taxaceae</taxon>
        <taxon>Taxus</taxon>
    </lineage>
</organism>
<feature type="non-terminal residue" evidence="4">
    <location>
        <position position="128"/>
    </location>
</feature>
<dbReference type="PANTHER" id="PTHR10836">
    <property type="entry name" value="GLYCERALDEHYDE 3-PHOSPHATE DEHYDROGENASE"/>
    <property type="match status" value="1"/>
</dbReference>
<dbReference type="Proteomes" id="UP000824469">
    <property type="component" value="Unassembled WGS sequence"/>
</dbReference>
<dbReference type="SMART" id="SM00846">
    <property type="entry name" value="Gp_dh_N"/>
    <property type="match status" value="1"/>
</dbReference>
<protein>
    <recommendedName>
        <fullName evidence="3">Glyceraldehyde 3-phosphate dehydrogenase NAD(P) binding domain-containing protein</fullName>
    </recommendedName>
</protein>
<dbReference type="EMBL" id="JAHRHJ020000001">
    <property type="protein sequence ID" value="KAH9329095.1"/>
    <property type="molecule type" value="Genomic_DNA"/>
</dbReference>
<dbReference type="GO" id="GO:0051287">
    <property type="term" value="F:NAD binding"/>
    <property type="evidence" value="ECO:0007669"/>
    <property type="project" value="InterPro"/>
</dbReference>
<dbReference type="GO" id="GO:0004365">
    <property type="term" value="F:glyceraldehyde-3-phosphate dehydrogenase (NAD+) (phosphorylating) activity"/>
    <property type="evidence" value="ECO:0007669"/>
    <property type="project" value="TreeGrafter"/>
</dbReference>
<dbReference type="Pfam" id="PF00044">
    <property type="entry name" value="Gp_dh_N"/>
    <property type="match status" value="1"/>
</dbReference>
<dbReference type="SUPFAM" id="SSF51735">
    <property type="entry name" value="NAD(P)-binding Rossmann-fold domains"/>
    <property type="match status" value="1"/>
</dbReference>
<dbReference type="AlphaFoldDB" id="A0AA38GWD3"/>
<gene>
    <name evidence="4" type="ORF">KI387_001203</name>
</gene>
<dbReference type="PANTHER" id="PTHR10836:SF76">
    <property type="entry name" value="GLYCERALDEHYDE-3-PHOSPHATE DEHYDROGENASE-RELATED"/>
    <property type="match status" value="1"/>
</dbReference>
<feature type="domain" description="Glyceraldehyde 3-phosphate dehydrogenase NAD(P) binding" evidence="3">
    <location>
        <begin position="31"/>
        <end position="128"/>
    </location>
</feature>
<comment type="caution">
    <text evidence="4">The sequence shown here is derived from an EMBL/GenBank/DDBJ whole genome shotgun (WGS) entry which is preliminary data.</text>
</comment>
<dbReference type="InterPro" id="IPR036291">
    <property type="entry name" value="NAD(P)-bd_dom_sf"/>
</dbReference>
<dbReference type="GO" id="GO:0005829">
    <property type="term" value="C:cytosol"/>
    <property type="evidence" value="ECO:0007669"/>
    <property type="project" value="TreeGrafter"/>
</dbReference>
<comment type="similarity">
    <text evidence="1">Belongs to the glyceraldehyde-3-phosphate dehydrogenase family.</text>
</comment>
<dbReference type="InterPro" id="IPR020831">
    <property type="entry name" value="GlycerAld/Erythrose_P_DH"/>
</dbReference>
<dbReference type="OMA" id="PIDYMAY"/>
<dbReference type="Gene3D" id="3.40.50.720">
    <property type="entry name" value="NAD(P)-binding Rossmann-like Domain"/>
    <property type="match status" value="1"/>
</dbReference>
<keyword evidence="2" id="KW-0560">Oxidoreductase</keyword>
<proteinExistence type="inferred from homology"/>
<evidence type="ECO:0000313" key="4">
    <source>
        <dbReference type="EMBL" id="KAH9329095.1"/>
    </source>
</evidence>
<dbReference type="InterPro" id="IPR020828">
    <property type="entry name" value="GlycerAld_3-P_DH_NAD(P)-bd"/>
</dbReference>
<reference evidence="4 5" key="1">
    <citation type="journal article" date="2021" name="Nat. Plants">
        <title>The Taxus genome provides insights into paclitaxel biosynthesis.</title>
        <authorList>
            <person name="Xiong X."/>
            <person name="Gou J."/>
            <person name="Liao Q."/>
            <person name="Li Y."/>
            <person name="Zhou Q."/>
            <person name="Bi G."/>
            <person name="Li C."/>
            <person name="Du R."/>
            <person name="Wang X."/>
            <person name="Sun T."/>
            <person name="Guo L."/>
            <person name="Liang H."/>
            <person name="Lu P."/>
            <person name="Wu Y."/>
            <person name="Zhang Z."/>
            <person name="Ro D.K."/>
            <person name="Shang Y."/>
            <person name="Huang S."/>
            <person name="Yan J."/>
        </authorList>
    </citation>
    <scope>NUCLEOTIDE SEQUENCE [LARGE SCALE GENOMIC DNA]</scope>
    <source>
        <strain evidence="4">Ta-2019</strain>
    </source>
</reference>
<dbReference type="GO" id="GO:0006096">
    <property type="term" value="P:glycolytic process"/>
    <property type="evidence" value="ECO:0007669"/>
    <property type="project" value="TreeGrafter"/>
</dbReference>
<sequence length="128" mass="14276">MLSFEKFVSSFDILLRDQIAMAAIMMMISPLKFRGDINVVAVNDPLIDVKYMAYMFKYDSTHGVYKGIITVIDDKELEIDGHKITASSKRDLVEIPWGDFGADYVVESSSVFTTTEKASAHLKGGAKK</sequence>
<evidence type="ECO:0000259" key="3">
    <source>
        <dbReference type="SMART" id="SM00846"/>
    </source>
</evidence>
<evidence type="ECO:0000256" key="2">
    <source>
        <dbReference type="ARBA" id="ARBA00023002"/>
    </source>
</evidence>
<keyword evidence="5" id="KW-1185">Reference proteome</keyword>
<name>A0AA38GWD3_TAXCH</name>
<accession>A0AA38GWD3</accession>